<protein>
    <submittedName>
        <fullName evidence="3">Trehalose utilization</fullName>
    </submittedName>
</protein>
<feature type="chain" id="PRO_5007512016" evidence="1">
    <location>
        <begin position="40"/>
        <end position="274"/>
    </location>
</feature>
<keyword evidence="4" id="KW-1185">Reference proteome</keyword>
<sequence precursor="true">MMAHHTSFRFNRVTQATCLVALTLVALVTGVPVPHPATAAATQPAARRVIALAEPGQTIHQPFADAALRWLRETATTEGFVVDYIRTTDPIDEAYLAAHDLFIQVNYPPYRWTPVAEAAFKKAMEQGTIGWVGFHHASLLGKFDGFEMSPFFHQFMGSIVFKSYIPDFATGVVHVEDAAHPVFSGLSSTFTIENDEWYTYDRSPRPDVRVLATVDEQSYDPPRTVKMGDHPVIWSNPHYKARNVYFQFGHKKELLDSPTFTRLFLNAIRWAGAR</sequence>
<dbReference type="InterPro" id="IPR029010">
    <property type="entry name" value="ThuA-like"/>
</dbReference>
<evidence type="ECO:0000313" key="3">
    <source>
        <dbReference type="EMBL" id="AMY12023.1"/>
    </source>
</evidence>
<reference evidence="3 4" key="1">
    <citation type="journal article" date="2016" name="Genome Announc.">
        <title>First Complete Genome Sequence of a Subdivision 6 Acidobacterium Strain.</title>
        <authorList>
            <person name="Huang S."/>
            <person name="Vieira S."/>
            <person name="Bunk B."/>
            <person name="Riedel T."/>
            <person name="Sproer C."/>
            <person name="Overmann J."/>
        </authorList>
    </citation>
    <scope>NUCLEOTIDE SEQUENCE [LARGE SCALE GENOMIC DNA]</scope>
    <source>
        <strain evidence="4">DSM 100886 HEG_-6_39</strain>
    </source>
</reference>
<dbReference type="Pfam" id="PF06283">
    <property type="entry name" value="ThuA"/>
    <property type="match status" value="1"/>
</dbReference>
<keyword evidence="1" id="KW-0732">Signal</keyword>
<name>A0A143PV29_LUTPR</name>
<evidence type="ECO:0000259" key="2">
    <source>
        <dbReference type="Pfam" id="PF06283"/>
    </source>
</evidence>
<evidence type="ECO:0000313" key="4">
    <source>
        <dbReference type="Proteomes" id="UP000076079"/>
    </source>
</evidence>
<reference evidence="4" key="2">
    <citation type="submission" date="2016-04" db="EMBL/GenBank/DDBJ databases">
        <title>First Complete Genome Sequence of a Subdivision 6 Acidobacterium.</title>
        <authorList>
            <person name="Huang S."/>
            <person name="Vieira S."/>
            <person name="Bunk B."/>
            <person name="Riedel T."/>
            <person name="Sproeer C."/>
            <person name="Overmann J."/>
        </authorList>
    </citation>
    <scope>NUCLEOTIDE SEQUENCE [LARGE SCALE GENOMIC DNA]</scope>
    <source>
        <strain evidence="4">DSM 100886 HEG_-6_39</strain>
    </source>
</reference>
<dbReference type="Gene3D" id="3.40.50.880">
    <property type="match status" value="1"/>
</dbReference>
<feature type="signal peptide" evidence="1">
    <location>
        <begin position="1"/>
        <end position="39"/>
    </location>
</feature>
<dbReference type="PANTHER" id="PTHR40469:SF2">
    <property type="entry name" value="GALACTOSE-BINDING DOMAIN-LIKE SUPERFAMILY PROTEIN"/>
    <property type="match status" value="1"/>
</dbReference>
<proteinExistence type="predicted"/>
<accession>A0A143PV29</accession>
<organism evidence="3 4">
    <name type="scientific">Luteitalea pratensis</name>
    <dbReference type="NCBI Taxonomy" id="1855912"/>
    <lineage>
        <taxon>Bacteria</taxon>
        <taxon>Pseudomonadati</taxon>
        <taxon>Acidobacteriota</taxon>
        <taxon>Vicinamibacteria</taxon>
        <taxon>Vicinamibacterales</taxon>
        <taxon>Vicinamibacteraceae</taxon>
        <taxon>Luteitalea</taxon>
    </lineage>
</organism>
<dbReference type="InterPro" id="IPR029062">
    <property type="entry name" value="Class_I_gatase-like"/>
</dbReference>
<dbReference type="STRING" id="1855912.LuPra_05295"/>
<gene>
    <name evidence="3" type="ORF">LuPra_05295</name>
</gene>
<dbReference type="SUPFAM" id="SSF52317">
    <property type="entry name" value="Class I glutamine amidotransferase-like"/>
    <property type="match status" value="1"/>
</dbReference>
<dbReference type="EMBL" id="CP015136">
    <property type="protein sequence ID" value="AMY12023.1"/>
    <property type="molecule type" value="Genomic_DNA"/>
</dbReference>
<dbReference type="Proteomes" id="UP000076079">
    <property type="component" value="Chromosome"/>
</dbReference>
<dbReference type="AlphaFoldDB" id="A0A143PV29"/>
<dbReference type="PANTHER" id="PTHR40469">
    <property type="entry name" value="SECRETED GLYCOSYL HYDROLASE"/>
    <property type="match status" value="1"/>
</dbReference>
<dbReference type="KEGG" id="abac:LuPra_05295"/>
<feature type="domain" description="ThuA-like" evidence="2">
    <location>
        <begin position="57"/>
        <end position="271"/>
    </location>
</feature>
<evidence type="ECO:0000256" key="1">
    <source>
        <dbReference type="SAM" id="SignalP"/>
    </source>
</evidence>